<evidence type="ECO:0000256" key="1">
    <source>
        <dbReference type="ARBA" id="ARBA00010088"/>
    </source>
</evidence>
<dbReference type="Proteomes" id="UP000199088">
    <property type="component" value="Unassembled WGS sequence"/>
</dbReference>
<protein>
    <submittedName>
        <fullName evidence="6">TAP-like protein</fullName>
    </submittedName>
</protein>
<evidence type="ECO:0000259" key="5">
    <source>
        <dbReference type="Pfam" id="PF08386"/>
    </source>
</evidence>
<reference evidence="7" key="1">
    <citation type="submission" date="2016-10" db="EMBL/GenBank/DDBJ databases">
        <authorList>
            <person name="Varghese N."/>
            <person name="Submissions S."/>
        </authorList>
    </citation>
    <scope>NUCLEOTIDE SEQUENCE [LARGE SCALE GENOMIC DNA]</scope>
    <source>
        <strain evidence="7">DSM 45843</strain>
    </source>
</reference>
<dbReference type="Pfam" id="PF08386">
    <property type="entry name" value="Abhydrolase_4"/>
    <property type="match status" value="1"/>
</dbReference>
<dbReference type="PANTHER" id="PTHR43248">
    <property type="entry name" value="2-SUCCINYL-6-HYDROXY-2,4-CYCLOHEXADIENE-1-CARBOXYLATE SYNTHASE"/>
    <property type="match status" value="1"/>
</dbReference>
<sequence>MRIRPLLVLVVLLLAGCRIDGTASPAPDGWEFVSERPCAETTASGADEFSCVTLSVPVDHARPAGEHWDVTFGVHRAEGERRGVFVTSTGGPGSSGLDLAEAYSTEFPDELWRDFDVVFFDQRGIGLSQEFRCDDTYFDYYAFVDSSSSAADRDAFAQDSTRFGEDCFAEAGVDPATAPRYATAQAVEDLEDFRQWLDAPQLILYGESYGTQYVQTYAAAHPDRVERLVLDGVVDLTTDQTAFAVQQAEGISAVLEATLARCDADPTCAAAAPGDSLADYDALLDQLADDPVTPPGGYPVDDYTLRSAASASMSDPYSREDFTEALNDALNGDVAGLDELGNGSSGPTADFSEALYLAVECQDYDFVPAGGDPRAALDDWLGVAAAAGVDDLRLSYYYGDEDCLFWPGSTTDPDFARPEPVTDPPYPVLVLNSDTDANTPFVGARAVFGRLVPDAGPADAAIIQRYGPHVIYGYGDPCVDDPVHSFVETGELPAQRVTLCTW</sequence>
<evidence type="ECO:0000256" key="2">
    <source>
        <dbReference type="ARBA" id="ARBA00022801"/>
    </source>
</evidence>
<evidence type="ECO:0000256" key="3">
    <source>
        <dbReference type="SAM" id="SignalP"/>
    </source>
</evidence>
<evidence type="ECO:0000313" key="7">
    <source>
        <dbReference type="Proteomes" id="UP000199088"/>
    </source>
</evidence>
<dbReference type="Pfam" id="PF00561">
    <property type="entry name" value="Abhydrolase_1"/>
    <property type="match status" value="1"/>
</dbReference>
<dbReference type="InterPro" id="IPR000073">
    <property type="entry name" value="AB_hydrolase_1"/>
</dbReference>
<dbReference type="InterPro" id="IPR013595">
    <property type="entry name" value="Pept_S33_TAP-like_C"/>
</dbReference>
<keyword evidence="2" id="KW-0378">Hydrolase</keyword>
<dbReference type="RefSeq" id="WP_091249993.1">
    <property type="nucleotide sequence ID" value="NZ_FNIR01000018.1"/>
</dbReference>
<gene>
    <name evidence="6" type="ORF">SAMN05660199_04364</name>
</gene>
<keyword evidence="3" id="KW-0732">Signal</keyword>
<feature type="signal peptide" evidence="3">
    <location>
        <begin position="1"/>
        <end position="23"/>
    </location>
</feature>
<dbReference type="OrthoDB" id="4273853at2"/>
<evidence type="ECO:0000313" key="6">
    <source>
        <dbReference type="EMBL" id="SDP60970.1"/>
    </source>
</evidence>
<dbReference type="PROSITE" id="PS51257">
    <property type="entry name" value="PROKAR_LIPOPROTEIN"/>
    <property type="match status" value="1"/>
</dbReference>
<feature type="domain" description="Peptidase S33 tripeptidyl aminopeptidase-like C-terminal" evidence="5">
    <location>
        <begin position="397"/>
        <end position="496"/>
    </location>
</feature>
<accession>A0A1H0U4I6</accession>
<proteinExistence type="inferred from homology"/>
<comment type="similarity">
    <text evidence="1">Belongs to the peptidase S33 family.</text>
</comment>
<organism evidence="6 7">
    <name type="scientific">Klenkia soli</name>
    <dbReference type="NCBI Taxonomy" id="1052260"/>
    <lineage>
        <taxon>Bacteria</taxon>
        <taxon>Bacillati</taxon>
        <taxon>Actinomycetota</taxon>
        <taxon>Actinomycetes</taxon>
        <taxon>Geodermatophilales</taxon>
        <taxon>Geodermatophilaceae</taxon>
        <taxon>Klenkia</taxon>
    </lineage>
</organism>
<feature type="domain" description="AB hydrolase-1" evidence="4">
    <location>
        <begin position="89"/>
        <end position="266"/>
    </location>
</feature>
<dbReference type="AlphaFoldDB" id="A0A1H0U4I6"/>
<keyword evidence="7" id="KW-1185">Reference proteome</keyword>
<dbReference type="SUPFAM" id="SSF53474">
    <property type="entry name" value="alpha/beta-Hydrolases"/>
    <property type="match status" value="1"/>
</dbReference>
<name>A0A1H0U4I6_9ACTN</name>
<dbReference type="InterPro" id="IPR051601">
    <property type="entry name" value="Serine_prot/Carboxylest_S33"/>
</dbReference>
<evidence type="ECO:0000259" key="4">
    <source>
        <dbReference type="Pfam" id="PF00561"/>
    </source>
</evidence>
<dbReference type="Gene3D" id="3.40.50.1820">
    <property type="entry name" value="alpha/beta hydrolase"/>
    <property type="match status" value="1"/>
</dbReference>
<dbReference type="STRING" id="1052260.SAMN05660199_04364"/>
<dbReference type="InterPro" id="IPR029058">
    <property type="entry name" value="AB_hydrolase_fold"/>
</dbReference>
<dbReference type="EMBL" id="FNIR01000018">
    <property type="protein sequence ID" value="SDP60970.1"/>
    <property type="molecule type" value="Genomic_DNA"/>
</dbReference>
<dbReference type="PANTHER" id="PTHR43248:SF25">
    <property type="entry name" value="AB HYDROLASE-1 DOMAIN-CONTAINING PROTEIN-RELATED"/>
    <property type="match status" value="1"/>
</dbReference>
<feature type="chain" id="PRO_5039295899" evidence="3">
    <location>
        <begin position="24"/>
        <end position="502"/>
    </location>
</feature>
<dbReference type="GO" id="GO:0016787">
    <property type="term" value="F:hydrolase activity"/>
    <property type="evidence" value="ECO:0007669"/>
    <property type="project" value="UniProtKB-KW"/>
</dbReference>